<dbReference type="Proteomes" id="UP000217790">
    <property type="component" value="Unassembled WGS sequence"/>
</dbReference>
<accession>A0A2H3CCH8</accession>
<evidence type="ECO:0000256" key="1">
    <source>
        <dbReference type="SAM" id="MobiDB-lite"/>
    </source>
</evidence>
<proteinExistence type="predicted"/>
<evidence type="ECO:0000313" key="2">
    <source>
        <dbReference type="EMBL" id="PBK80781.1"/>
    </source>
</evidence>
<reference evidence="3" key="1">
    <citation type="journal article" date="2017" name="Nat. Ecol. Evol.">
        <title>Genome expansion and lineage-specific genetic innovations in the forest pathogenic fungi Armillaria.</title>
        <authorList>
            <person name="Sipos G."/>
            <person name="Prasanna A.N."/>
            <person name="Walter M.C."/>
            <person name="O'Connor E."/>
            <person name="Balint B."/>
            <person name="Krizsan K."/>
            <person name="Kiss B."/>
            <person name="Hess J."/>
            <person name="Varga T."/>
            <person name="Slot J."/>
            <person name="Riley R."/>
            <person name="Boka B."/>
            <person name="Rigling D."/>
            <person name="Barry K."/>
            <person name="Lee J."/>
            <person name="Mihaltcheva S."/>
            <person name="LaButti K."/>
            <person name="Lipzen A."/>
            <person name="Waldron R."/>
            <person name="Moloney N.M."/>
            <person name="Sperisen C."/>
            <person name="Kredics L."/>
            <person name="Vagvoelgyi C."/>
            <person name="Patrignani A."/>
            <person name="Fitzpatrick D."/>
            <person name="Nagy I."/>
            <person name="Doyle S."/>
            <person name="Anderson J.B."/>
            <person name="Grigoriev I.V."/>
            <person name="Gueldener U."/>
            <person name="Muensterkoetter M."/>
            <person name="Nagy L.G."/>
        </authorList>
    </citation>
    <scope>NUCLEOTIDE SEQUENCE [LARGE SCALE GENOMIC DNA]</scope>
    <source>
        <strain evidence="3">Ar21-2</strain>
    </source>
</reference>
<feature type="compositionally biased region" description="Low complexity" evidence="1">
    <location>
        <begin position="1"/>
        <end position="13"/>
    </location>
</feature>
<protein>
    <submittedName>
        <fullName evidence="2">Uncharacterized protein</fullName>
    </submittedName>
</protein>
<organism evidence="2 3">
    <name type="scientific">Armillaria gallica</name>
    <name type="common">Bulbous honey fungus</name>
    <name type="synonym">Armillaria bulbosa</name>
    <dbReference type="NCBI Taxonomy" id="47427"/>
    <lineage>
        <taxon>Eukaryota</taxon>
        <taxon>Fungi</taxon>
        <taxon>Dikarya</taxon>
        <taxon>Basidiomycota</taxon>
        <taxon>Agaricomycotina</taxon>
        <taxon>Agaricomycetes</taxon>
        <taxon>Agaricomycetidae</taxon>
        <taxon>Agaricales</taxon>
        <taxon>Marasmiineae</taxon>
        <taxon>Physalacriaceae</taxon>
        <taxon>Armillaria</taxon>
    </lineage>
</organism>
<feature type="compositionally biased region" description="Basic and acidic residues" evidence="1">
    <location>
        <begin position="84"/>
        <end position="107"/>
    </location>
</feature>
<feature type="compositionally biased region" description="Polar residues" evidence="1">
    <location>
        <begin position="21"/>
        <end position="39"/>
    </location>
</feature>
<name>A0A2H3CCH8_ARMGA</name>
<dbReference type="OrthoDB" id="3049463at2759"/>
<feature type="region of interest" description="Disordered" evidence="1">
    <location>
        <begin position="161"/>
        <end position="208"/>
    </location>
</feature>
<keyword evidence="3" id="KW-1185">Reference proteome</keyword>
<dbReference type="EMBL" id="KZ293740">
    <property type="protein sequence ID" value="PBK80781.1"/>
    <property type="molecule type" value="Genomic_DNA"/>
</dbReference>
<dbReference type="InParanoid" id="A0A2H3CCH8"/>
<gene>
    <name evidence="2" type="ORF">ARMGADRAFT_1039818</name>
</gene>
<sequence length="208" mass="23053">MEEVTDTSAVSSSDSEDDENVGSQGNLTAMNISKKNLSHSNVEDEVDSDTSSSSMESEKASSKMDAEEPTNVQPAWPVRLRHTQSLDDLSKPTVHFKEQQKARKLTKEQASMEVDDSELDIEAQREVLNNWNQVHDEIQESLDGDQVGSEIDNDGFRAVGKSLKQTKASSKSKTSWPKKMVGKTSCYDSLEVEQTSNEDPEDPESAEH</sequence>
<feature type="compositionally biased region" description="Low complexity" evidence="1">
    <location>
        <begin position="161"/>
        <end position="179"/>
    </location>
</feature>
<feature type="compositionally biased region" description="Basic and acidic residues" evidence="1">
    <location>
        <begin position="56"/>
        <end position="66"/>
    </location>
</feature>
<evidence type="ECO:0000313" key="3">
    <source>
        <dbReference type="Proteomes" id="UP000217790"/>
    </source>
</evidence>
<feature type="region of interest" description="Disordered" evidence="1">
    <location>
        <begin position="1"/>
        <end position="118"/>
    </location>
</feature>
<dbReference type="STRING" id="47427.A0A2H3CCH8"/>
<dbReference type="AlphaFoldDB" id="A0A2H3CCH8"/>
<feature type="compositionally biased region" description="Acidic residues" evidence="1">
    <location>
        <begin position="196"/>
        <end position="208"/>
    </location>
</feature>